<keyword evidence="8" id="KW-0560">Oxidoreductase</keyword>
<dbReference type="EC" id="1.17.4.4" evidence="3"/>
<name>A0A9P1CXJ4_9DINO</name>
<evidence type="ECO:0000256" key="12">
    <source>
        <dbReference type="SAM" id="Phobius"/>
    </source>
</evidence>
<comment type="subcellular location">
    <subcellularLocation>
        <location evidence="1">Endoplasmic reticulum membrane</location>
        <topology evidence="1">Multi-pass membrane protein</topology>
    </subcellularLocation>
</comment>
<reference evidence="15 16" key="2">
    <citation type="submission" date="2024-05" db="EMBL/GenBank/DDBJ databases">
        <authorList>
            <person name="Chen Y."/>
            <person name="Shah S."/>
            <person name="Dougan E. K."/>
            <person name="Thang M."/>
            <person name="Chan C."/>
        </authorList>
    </citation>
    <scope>NUCLEOTIDE SEQUENCE [LARGE SCALE GENOMIC DNA]</scope>
</reference>
<keyword evidence="11" id="KW-0676">Redox-active center</keyword>
<feature type="transmembrane region" description="Helical" evidence="12">
    <location>
        <begin position="142"/>
        <end position="167"/>
    </location>
</feature>
<evidence type="ECO:0000256" key="2">
    <source>
        <dbReference type="ARBA" id="ARBA00006214"/>
    </source>
</evidence>
<keyword evidence="7 12" id="KW-1133">Transmembrane helix</keyword>
<evidence type="ECO:0000256" key="7">
    <source>
        <dbReference type="ARBA" id="ARBA00022989"/>
    </source>
</evidence>
<dbReference type="Pfam" id="PF07884">
    <property type="entry name" value="VKOR"/>
    <property type="match status" value="1"/>
</dbReference>
<evidence type="ECO:0000256" key="11">
    <source>
        <dbReference type="ARBA" id="ARBA00023284"/>
    </source>
</evidence>
<dbReference type="EMBL" id="CAMXCT020002642">
    <property type="protein sequence ID" value="CAL1152870.1"/>
    <property type="molecule type" value="Genomic_DNA"/>
</dbReference>
<dbReference type="InterPro" id="IPR038354">
    <property type="entry name" value="VKOR_sf"/>
</dbReference>
<feature type="domain" description="Vitamin K epoxide reductase" evidence="13">
    <location>
        <begin position="20"/>
        <end position="167"/>
    </location>
</feature>
<dbReference type="SMART" id="SM00756">
    <property type="entry name" value="VKc"/>
    <property type="match status" value="1"/>
</dbReference>
<organism evidence="14">
    <name type="scientific">Cladocopium goreaui</name>
    <dbReference type="NCBI Taxonomy" id="2562237"/>
    <lineage>
        <taxon>Eukaryota</taxon>
        <taxon>Sar</taxon>
        <taxon>Alveolata</taxon>
        <taxon>Dinophyceae</taxon>
        <taxon>Suessiales</taxon>
        <taxon>Symbiodiniaceae</taxon>
        <taxon>Cladocopium</taxon>
    </lineage>
</organism>
<dbReference type="InterPro" id="IPR042406">
    <property type="entry name" value="VKORC1/VKORC1L1"/>
</dbReference>
<dbReference type="Gene3D" id="1.20.1440.130">
    <property type="entry name" value="VKOR domain"/>
    <property type="match status" value="1"/>
</dbReference>
<evidence type="ECO:0000313" key="15">
    <source>
        <dbReference type="EMBL" id="CAL4786807.1"/>
    </source>
</evidence>
<evidence type="ECO:0000256" key="6">
    <source>
        <dbReference type="ARBA" id="ARBA00022824"/>
    </source>
</evidence>
<evidence type="ECO:0000259" key="13">
    <source>
        <dbReference type="SMART" id="SM00756"/>
    </source>
</evidence>
<dbReference type="PANTHER" id="PTHR14519:SF5">
    <property type="entry name" value="VITAMIN K EPOXIDE REDUCTASE COMPLEX SUBUNIT 1-LIKE PROTEIN 1"/>
    <property type="match status" value="1"/>
</dbReference>
<evidence type="ECO:0000256" key="10">
    <source>
        <dbReference type="ARBA" id="ARBA00023157"/>
    </source>
</evidence>
<dbReference type="EMBL" id="CAMXCT030002642">
    <property type="protein sequence ID" value="CAL4786807.1"/>
    <property type="molecule type" value="Genomic_DNA"/>
</dbReference>
<evidence type="ECO:0000256" key="1">
    <source>
        <dbReference type="ARBA" id="ARBA00004477"/>
    </source>
</evidence>
<keyword evidence="4 12" id="KW-0812">Transmembrane</keyword>
<dbReference type="AlphaFoldDB" id="A0A9P1CXJ4"/>
<keyword evidence="10" id="KW-1015">Disulfide bond</keyword>
<evidence type="ECO:0000256" key="5">
    <source>
        <dbReference type="ARBA" id="ARBA00022719"/>
    </source>
</evidence>
<dbReference type="GO" id="GO:0005789">
    <property type="term" value="C:endoplasmic reticulum membrane"/>
    <property type="evidence" value="ECO:0007669"/>
    <property type="project" value="UniProtKB-SubCell"/>
</dbReference>
<keyword evidence="5" id="KW-0874">Quinone</keyword>
<keyword evidence="16" id="KW-1185">Reference proteome</keyword>
<dbReference type="Proteomes" id="UP001152797">
    <property type="component" value="Unassembled WGS sequence"/>
</dbReference>
<dbReference type="OrthoDB" id="17010at2759"/>
<evidence type="ECO:0000313" key="14">
    <source>
        <dbReference type="EMBL" id="CAI3999495.1"/>
    </source>
</evidence>
<evidence type="ECO:0000256" key="9">
    <source>
        <dbReference type="ARBA" id="ARBA00023136"/>
    </source>
</evidence>
<evidence type="ECO:0000256" key="4">
    <source>
        <dbReference type="ARBA" id="ARBA00022692"/>
    </source>
</evidence>
<feature type="transmembrane region" description="Helical" evidence="12">
    <location>
        <begin position="119"/>
        <end position="136"/>
    </location>
</feature>
<sequence length="179" mass="19763">MDSDGPRLSAQAQAARNKMRRSFKVKSVAIVGIIVATYALYVENRLKDPFYQPGCSASWTGGDCATVFKSSYGHILSHWGIVPKGSVLDLSLPILGLVLYGSYWCAISISSPFPFREEIFLTAAIGGGCFSIYLLYVIKVILQEFCIVCFSFHCCNFAILVLAILEYRNPEVKKAKKAD</sequence>
<dbReference type="GO" id="GO:0047057">
    <property type="term" value="F:vitamin-K-epoxide reductase (warfarin-sensitive) activity"/>
    <property type="evidence" value="ECO:0007669"/>
    <property type="project" value="UniProtKB-EC"/>
</dbReference>
<dbReference type="GO" id="GO:0042373">
    <property type="term" value="P:vitamin K metabolic process"/>
    <property type="evidence" value="ECO:0007669"/>
    <property type="project" value="InterPro"/>
</dbReference>
<gene>
    <name evidence="14" type="ORF">C1SCF055_LOCUS25687</name>
</gene>
<proteinExistence type="inferred from homology"/>
<feature type="transmembrane region" description="Helical" evidence="12">
    <location>
        <begin position="23"/>
        <end position="41"/>
    </location>
</feature>
<comment type="similarity">
    <text evidence="2">Belongs to the VKOR family.</text>
</comment>
<dbReference type="PANTHER" id="PTHR14519">
    <property type="entry name" value="VITAMIN K EPOXIDE REDUCTASE COMPLEX, SUBUNIT 1"/>
    <property type="match status" value="1"/>
</dbReference>
<comment type="caution">
    <text evidence="14">The sequence shown here is derived from an EMBL/GenBank/DDBJ whole genome shotgun (WGS) entry which is preliminary data.</text>
</comment>
<dbReference type="GO" id="GO:0048038">
    <property type="term" value="F:quinone binding"/>
    <property type="evidence" value="ECO:0007669"/>
    <property type="project" value="UniProtKB-KW"/>
</dbReference>
<dbReference type="EMBL" id="CAMXCT010002642">
    <property type="protein sequence ID" value="CAI3999495.1"/>
    <property type="molecule type" value="Genomic_DNA"/>
</dbReference>
<keyword evidence="9 12" id="KW-0472">Membrane</keyword>
<evidence type="ECO:0000313" key="16">
    <source>
        <dbReference type="Proteomes" id="UP001152797"/>
    </source>
</evidence>
<protein>
    <recommendedName>
        <fullName evidence="3">vitamin-K-epoxide reductase (warfarin-sensitive)</fullName>
        <ecNumber evidence="3">1.17.4.4</ecNumber>
    </recommendedName>
</protein>
<evidence type="ECO:0000256" key="8">
    <source>
        <dbReference type="ARBA" id="ARBA00023002"/>
    </source>
</evidence>
<evidence type="ECO:0000256" key="3">
    <source>
        <dbReference type="ARBA" id="ARBA00012278"/>
    </source>
</evidence>
<reference evidence="14" key="1">
    <citation type="submission" date="2022-10" db="EMBL/GenBank/DDBJ databases">
        <authorList>
            <person name="Chen Y."/>
            <person name="Dougan E. K."/>
            <person name="Chan C."/>
            <person name="Rhodes N."/>
            <person name="Thang M."/>
        </authorList>
    </citation>
    <scope>NUCLEOTIDE SEQUENCE</scope>
</reference>
<keyword evidence="6" id="KW-0256">Endoplasmic reticulum</keyword>
<dbReference type="InterPro" id="IPR012932">
    <property type="entry name" value="VKOR"/>
</dbReference>
<accession>A0A9P1CXJ4</accession>